<dbReference type="InterPro" id="IPR052638">
    <property type="entry name" value="PiggyBac_TE-derived"/>
</dbReference>
<organism evidence="2 3">
    <name type="scientific">Popillia japonica</name>
    <name type="common">Japanese beetle</name>
    <dbReference type="NCBI Taxonomy" id="7064"/>
    <lineage>
        <taxon>Eukaryota</taxon>
        <taxon>Metazoa</taxon>
        <taxon>Ecdysozoa</taxon>
        <taxon>Arthropoda</taxon>
        <taxon>Hexapoda</taxon>
        <taxon>Insecta</taxon>
        <taxon>Pterygota</taxon>
        <taxon>Neoptera</taxon>
        <taxon>Endopterygota</taxon>
        <taxon>Coleoptera</taxon>
        <taxon>Polyphaga</taxon>
        <taxon>Scarabaeiformia</taxon>
        <taxon>Scarabaeidae</taxon>
        <taxon>Rutelinae</taxon>
        <taxon>Popillia</taxon>
    </lineage>
</organism>
<feature type="region of interest" description="Disordered" evidence="1">
    <location>
        <begin position="1"/>
        <end position="60"/>
    </location>
</feature>
<dbReference type="PANTHER" id="PTHR47055:SF3">
    <property type="entry name" value="PHORBOL-ESTER_DAG-TYPE DOMAIN-CONTAINING PROTEIN"/>
    <property type="match status" value="1"/>
</dbReference>
<name>A0AAW1HTX2_POPJA</name>
<dbReference type="PANTHER" id="PTHR47055">
    <property type="entry name" value="DDE_TNP_1_7 DOMAIN-CONTAINING PROTEIN"/>
    <property type="match status" value="1"/>
</dbReference>
<comment type="caution">
    <text evidence="2">The sequence shown here is derived from an EMBL/GenBank/DDBJ whole genome shotgun (WGS) entry which is preliminary data.</text>
</comment>
<reference evidence="2 3" key="1">
    <citation type="journal article" date="2024" name="BMC Genomics">
        <title>De novo assembly and annotation of Popillia japonica's genome with initial clues to its potential as an invasive pest.</title>
        <authorList>
            <person name="Cucini C."/>
            <person name="Boschi S."/>
            <person name="Funari R."/>
            <person name="Cardaioli E."/>
            <person name="Iannotti N."/>
            <person name="Marturano G."/>
            <person name="Paoli F."/>
            <person name="Bruttini M."/>
            <person name="Carapelli A."/>
            <person name="Frati F."/>
            <person name="Nardi F."/>
        </authorList>
    </citation>
    <scope>NUCLEOTIDE SEQUENCE [LARGE SCALE GENOMIC DNA]</scope>
    <source>
        <strain evidence="2">DMR45628</strain>
    </source>
</reference>
<protein>
    <submittedName>
        <fullName evidence="2">Uncharacterized protein</fullName>
    </submittedName>
</protein>
<dbReference type="EMBL" id="JASPKY010000945">
    <property type="protein sequence ID" value="KAK9680011.1"/>
    <property type="molecule type" value="Genomic_DNA"/>
</dbReference>
<evidence type="ECO:0000256" key="1">
    <source>
        <dbReference type="SAM" id="MobiDB-lite"/>
    </source>
</evidence>
<dbReference type="AlphaFoldDB" id="A0AAW1HTX2"/>
<sequence length="213" mass="24448">MPSTNATDDITDEDSDDPRIDNVPGSQLNAPASIATLDIGPDPERDNANSETFTKTSKTTSFRRRKKYQWKKADLAQRNSIWSLYHTAKYKELTPLATDDITDEDSDDPRIDNVPGSQLNAPASIATLDIGPDPERDNANSETFTKTSKTTSFRRRKKYQWKKADLTQRNSIWSLYHTAKYKELTPLEYFQLLFDSEMIQMIVKYTDLLLFCY</sequence>
<gene>
    <name evidence="2" type="ORF">QE152_g39494</name>
</gene>
<feature type="region of interest" description="Disordered" evidence="1">
    <location>
        <begin position="128"/>
        <end position="150"/>
    </location>
</feature>
<dbReference type="GO" id="GO:0043565">
    <property type="term" value="F:sequence-specific DNA binding"/>
    <property type="evidence" value="ECO:0007669"/>
    <property type="project" value="TreeGrafter"/>
</dbReference>
<proteinExistence type="predicted"/>
<evidence type="ECO:0000313" key="3">
    <source>
        <dbReference type="Proteomes" id="UP001458880"/>
    </source>
</evidence>
<accession>A0AAW1HTX2</accession>
<evidence type="ECO:0000313" key="2">
    <source>
        <dbReference type="EMBL" id="KAK9680011.1"/>
    </source>
</evidence>
<keyword evidence="3" id="KW-1185">Reference proteome</keyword>
<dbReference type="Proteomes" id="UP001458880">
    <property type="component" value="Unassembled WGS sequence"/>
</dbReference>